<dbReference type="GO" id="GO:0004252">
    <property type="term" value="F:serine-type endopeptidase activity"/>
    <property type="evidence" value="ECO:0007669"/>
    <property type="project" value="InterPro"/>
</dbReference>
<reference evidence="5" key="2">
    <citation type="submission" date="2020-09" db="EMBL/GenBank/DDBJ databases">
        <authorList>
            <person name="Sun Q."/>
            <person name="Ohkuma M."/>
        </authorList>
    </citation>
    <scope>NUCLEOTIDE SEQUENCE</scope>
    <source>
        <strain evidence="5">JCM 5069</strain>
    </source>
</reference>
<dbReference type="SMART" id="SM00020">
    <property type="entry name" value="Tryp_SPc"/>
    <property type="match status" value="1"/>
</dbReference>
<dbReference type="PROSITE" id="PS50240">
    <property type="entry name" value="TRYPSIN_DOM"/>
    <property type="match status" value="1"/>
</dbReference>
<evidence type="ECO:0000259" key="4">
    <source>
        <dbReference type="PROSITE" id="PS50240"/>
    </source>
</evidence>
<dbReference type="PANTHER" id="PTHR24276:SF98">
    <property type="entry name" value="FI18310P1-RELATED"/>
    <property type="match status" value="1"/>
</dbReference>
<keyword evidence="6" id="KW-1185">Reference proteome</keyword>
<comment type="similarity">
    <text evidence="1">Belongs to the peptidase S1 family.</text>
</comment>
<dbReference type="InterPro" id="IPR001314">
    <property type="entry name" value="Peptidase_S1A"/>
</dbReference>
<evidence type="ECO:0000256" key="1">
    <source>
        <dbReference type="ARBA" id="ARBA00007664"/>
    </source>
</evidence>
<sequence>MFSKRWALALIPAAAAAFGLAGAPPAGAIIGGAPAGGAYPFMASLQRPESPRPDGHVCGASLIAERWAVTAAHCTRGELKDWKLRIGSSDTTRGGELIRVKRFVTRPDGERGHDIALLELSRPAHEAPVAVADTSPSGGTPLRILGWGQTCAAQDASCWPEDLRQLDTALLPDPSCDDSGIVPRTELCVGNVDGRYGAGNFDSGGPAVVRQHGVWKLVGATSGSNGEPGAAPTVYTDVTAFRQWIETETAHSR</sequence>
<organism evidence="5 6">
    <name type="scientific">Streptomyces sulfonofaciens</name>
    <dbReference type="NCBI Taxonomy" id="68272"/>
    <lineage>
        <taxon>Bacteria</taxon>
        <taxon>Bacillati</taxon>
        <taxon>Actinomycetota</taxon>
        <taxon>Actinomycetes</taxon>
        <taxon>Kitasatosporales</taxon>
        <taxon>Streptomycetaceae</taxon>
        <taxon>Streptomyces</taxon>
    </lineage>
</organism>
<dbReference type="SUPFAM" id="SSF50494">
    <property type="entry name" value="Trypsin-like serine proteases"/>
    <property type="match status" value="1"/>
</dbReference>
<evidence type="ECO:0000256" key="3">
    <source>
        <dbReference type="SAM" id="SignalP"/>
    </source>
</evidence>
<keyword evidence="5" id="KW-0645">Protease</keyword>
<dbReference type="PROSITE" id="PS00134">
    <property type="entry name" value="TRYPSIN_HIS"/>
    <property type="match status" value="1"/>
</dbReference>
<dbReference type="EMBL" id="BNCD01000029">
    <property type="protein sequence ID" value="GHH87620.1"/>
    <property type="molecule type" value="Genomic_DNA"/>
</dbReference>
<dbReference type="RefSeq" id="WP_189938163.1">
    <property type="nucleotide sequence ID" value="NZ_BNCD01000029.1"/>
</dbReference>
<name>A0A919GML9_9ACTN</name>
<protein>
    <submittedName>
        <fullName evidence="5">Serine protease</fullName>
    </submittedName>
</protein>
<feature type="signal peptide" evidence="3">
    <location>
        <begin position="1"/>
        <end position="28"/>
    </location>
</feature>
<dbReference type="CDD" id="cd00190">
    <property type="entry name" value="Tryp_SPc"/>
    <property type="match status" value="1"/>
</dbReference>
<keyword evidence="5" id="KW-0378">Hydrolase</keyword>
<dbReference type="Proteomes" id="UP000603708">
    <property type="component" value="Unassembled WGS sequence"/>
</dbReference>
<dbReference type="AlphaFoldDB" id="A0A919GML9"/>
<accession>A0A919GML9</accession>
<dbReference type="PRINTS" id="PR00722">
    <property type="entry name" value="CHYMOTRYPSIN"/>
</dbReference>
<feature type="domain" description="Peptidase S1" evidence="4">
    <location>
        <begin position="29"/>
        <end position="250"/>
    </location>
</feature>
<dbReference type="PANTHER" id="PTHR24276">
    <property type="entry name" value="POLYSERASE-RELATED"/>
    <property type="match status" value="1"/>
</dbReference>
<dbReference type="InterPro" id="IPR043504">
    <property type="entry name" value="Peptidase_S1_PA_chymotrypsin"/>
</dbReference>
<keyword evidence="2" id="KW-1015">Disulfide bond</keyword>
<proteinExistence type="inferred from homology"/>
<evidence type="ECO:0000256" key="2">
    <source>
        <dbReference type="ARBA" id="ARBA00023157"/>
    </source>
</evidence>
<dbReference type="InterPro" id="IPR001254">
    <property type="entry name" value="Trypsin_dom"/>
</dbReference>
<reference evidence="5" key="1">
    <citation type="journal article" date="2014" name="Int. J. Syst. Evol. Microbiol.">
        <title>Complete genome sequence of Corynebacterium casei LMG S-19264T (=DSM 44701T), isolated from a smear-ripened cheese.</title>
        <authorList>
            <consortium name="US DOE Joint Genome Institute (JGI-PGF)"/>
            <person name="Walter F."/>
            <person name="Albersmeier A."/>
            <person name="Kalinowski J."/>
            <person name="Ruckert C."/>
        </authorList>
    </citation>
    <scope>NUCLEOTIDE SEQUENCE</scope>
    <source>
        <strain evidence="5">JCM 5069</strain>
    </source>
</reference>
<keyword evidence="3" id="KW-0732">Signal</keyword>
<dbReference type="Gene3D" id="2.40.10.10">
    <property type="entry name" value="Trypsin-like serine proteases"/>
    <property type="match status" value="1"/>
</dbReference>
<evidence type="ECO:0000313" key="6">
    <source>
        <dbReference type="Proteomes" id="UP000603708"/>
    </source>
</evidence>
<dbReference type="InterPro" id="IPR018114">
    <property type="entry name" value="TRYPSIN_HIS"/>
</dbReference>
<evidence type="ECO:0000313" key="5">
    <source>
        <dbReference type="EMBL" id="GHH87620.1"/>
    </source>
</evidence>
<dbReference type="InterPro" id="IPR009003">
    <property type="entry name" value="Peptidase_S1_PA"/>
</dbReference>
<dbReference type="GO" id="GO:0006508">
    <property type="term" value="P:proteolysis"/>
    <property type="evidence" value="ECO:0007669"/>
    <property type="project" value="UniProtKB-KW"/>
</dbReference>
<gene>
    <name evidence="5" type="ORF">GCM10018793_64070</name>
</gene>
<feature type="chain" id="PRO_5037502395" evidence="3">
    <location>
        <begin position="29"/>
        <end position="253"/>
    </location>
</feature>
<comment type="caution">
    <text evidence="5">The sequence shown here is derived from an EMBL/GenBank/DDBJ whole genome shotgun (WGS) entry which is preliminary data.</text>
</comment>
<dbReference type="InterPro" id="IPR050430">
    <property type="entry name" value="Peptidase_S1"/>
</dbReference>
<dbReference type="Pfam" id="PF00089">
    <property type="entry name" value="Trypsin"/>
    <property type="match status" value="1"/>
</dbReference>